<dbReference type="AlphaFoldDB" id="A0A9N9FDK3"/>
<protein>
    <submittedName>
        <fullName evidence="1">6326_t:CDS:1</fullName>
    </submittedName>
</protein>
<accession>A0A9N9FDK3</accession>
<evidence type="ECO:0000313" key="1">
    <source>
        <dbReference type="EMBL" id="CAG8527855.1"/>
    </source>
</evidence>
<comment type="caution">
    <text evidence="1">The sequence shown here is derived from an EMBL/GenBank/DDBJ whole genome shotgun (WGS) entry which is preliminary data.</text>
</comment>
<proteinExistence type="predicted"/>
<dbReference type="Proteomes" id="UP000789706">
    <property type="component" value="Unassembled WGS sequence"/>
</dbReference>
<organism evidence="1 2">
    <name type="scientific">Diversispora eburnea</name>
    <dbReference type="NCBI Taxonomy" id="1213867"/>
    <lineage>
        <taxon>Eukaryota</taxon>
        <taxon>Fungi</taxon>
        <taxon>Fungi incertae sedis</taxon>
        <taxon>Mucoromycota</taxon>
        <taxon>Glomeromycotina</taxon>
        <taxon>Glomeromycetes</taxon>
        <taxon>Diversisporales</taxon>
        <taxon>Diversisporaceae</taxon>
        <taxon>Diversispora</taxon>
    </lineage>
</organism>
<reference evidence="1" key="1">
    <citation type="submission" date="2021-06" db="EMBL/GenBank/DDBJ databases">
        <authorList>
            <person name="Kallberg Y."/>
            <person name="Tangrot J."/>
            <person name="Rosling A."/>
        </authorList>
    </citation>
    <scope>NUCLEOTIDE SEQUENCE</scope>
    <source>
        <strain evidence="1">AZ414A</strain>
    </source>
</reference>
<keyword evidence="2" id="KW-1185">Reference proteome</keyword>
<evidence type="ECO:0000313" key="2">
    <source>
        <dbReference type="Proteomes" id="UP000789706"/>
    </source>
</evidence>
<name>A0A9N9FDK3_9GLOM</name>
<dbReference type="EMBL" id="CAJVPK010000576">
    <property type="protein sequence ID" value="CAG8527855.1"/>
    <property type="molecule type" value="Genomic_DNA"/>
</dbReference>
<sequence>MNQTGIKTGYSDSVQTEWLEALFSRKNQLARSAIIESDLILL</sequence>
<gene>
    <name evidence="1" type="ORF">DEBURN_LOCUS5991</name>
</gene>